<keyword evidence="1" id="KW-0963">Cytoplasm</keyword>
<evidence type="ECO:0000256" key="4">
    <source>
        <dbReference type="ARBA" id="ARBA00022857"/>
    </source>
</evidence>
<dbReference type="RefSeq" id="WP_016524755.1">
    <property type="nucleotide sequence ID" value="NZ_KE332518.1"/>
</dbReference>
<dbReference type="GO" id="GO:0005829">
    <property type="term" value="C:cytosol"/>
    <property type="evidence" value="ECO:0007669"/>
    <property type="project" value="TreeGrafter"/>
</dbReference>
<dbReference type="eggNOG" id="COG0371">
    <property type="taxonomic scope" value="Bacteria"/>
</dbReference>
<keyword evidence="2" id="KW-0444">Lipid biosynthesis</keyword>
<reference evidence="10 11" key="1">
    <citation type="submission" date="2013-04" db="EMBL/GenBank/DDBJ databases">
        <title>The Genome Sequence of Treponema maltophilum ATCC 51939.</title>
        <authorList>
            <consortium name="The Broad Institute Genomics Platform"/>
            <person name="Earl A."/>
            <person name="Ward D."/>
            <person name="Feldgarden M."/>
            <person name="Gevers D."/>
            <person name="Leonetti C."/>
            <person name="Blanton J.M."/>
            <person name="Dewhirst F.E."/>
            <person name="Izard J."/>
            <person name="Walker B."/>
            <person name="Young S."/>
            <person name="Zeng Q."/>
            <person name="Gargeya S."/>
            <person name="Fitzgerald M."/>
            <person name="Haas B."/>
            <person name="Abouelleil A."/>
            <person name="Allen A.W."/>
            <person name="Alvarado L."/>
            <person name="Arachchi H.M."/>
            <person name="Berlin A.M."/>
            <person name="Chapman S.B."/>
            <person name="Gainer-Dewar J."/>
            <person name="Goldberg J."/>
            <person name="Griggs A."/>
            <person name="Gujja S."/>
            <person name="Hansen M."/>
            <person name="Howarth C."/>
            <person name="Imamovic A."/>
            <person name="Ireland A."/>
            <person name="Larimer J."/>
            <person name="McCowan C."/>
            <person name="Murphy C."/>
            <person name="Pearson M."/>
            <person name="Poon T.W."/>
            <person name="Priest M."/>
            <person name="Roberts A."/>
            <person name="Saif S."/>
            <person name="Shea T."/>
            <person name="Sisk P."/>
            <person name="Sykes S."/>
            <person name="Wortman J."/>
            <person name="Nusbaum C."/>
            <person name="Birren B."/>
        </authorList>
    </citation>
    <scope>NUCLEOTIDE SEQUENCE [LARGE SCALE GENOMIC DNA]</scope>
    <source>
        <strain evidence="10 11">ATCC 51939</strain>
    </source>
</reference>
<keyword evidence="6" id="KW-0520">NAD</keyword>
<keyword evidence="11" id="KW-1185">Reference proteome</keyword>
<keyword evidence="8" id="KW-0594">Phospholipid biosynthesis</keyword>
<dbReference type="GO" id="GO:0016614">
    <property type="term" value="F:oxidoreductase activity, acting on CH-OH group of donors"/>
    <property type="evidence" value="ECO:0007669"/>
    <property type="project" value="InterPro"/>
</dbReference>
<evidence type="ECO:0000256" key="3">
    <source>
        <dbReference type="ARBA" id="ARBA00022723"/>
    </source>
</evidence>
<sequence>MIIDGKTLNGHCSCGRVHEMSTKAAIIEAGCLKKFDSFLNEYGLRGKRAALYDAHTYEAVGRSKPKADCEIVLNPENLHANEKAVEEVLNSLEADTQIIAAVGSGTIHDIARYCAKQKNLRFVSCPTAASVDGFCSTVCAMTWHGYKKTMSGVAPELVIADTAILRDAPLDLTLAGIGDIIGKYTALADWKIAHALAGEFFCPVIERMTREALTTVHEDCKKMAERDPDAIEQLAYALILSGLAMQLMGNSRPASGSEHHISHLIEMSPRALPVRFTALHGEKVGIGTMLVSGIYQRLAHTEDIRPFVKPYAFPRVSELEEFYGKDLVSSVLEENKNDCMAKVDENALIRTWPAIRRIVAEIPSQNELLRLYETIHAKKSLGEIGVPDDGLPLLAEFSPTVRNRMTLMRIKRMLDL</sequence>
<dbReference type="SUPFAM" id="SSF56796">
    <property type="entry name" value="Dehydroquinate synthase-like"/>
    <property type="match status" value="1"/>
</dbReference>
<evidence type="ECO:0000256" key="9">
    <source>
        <dbReference type="ARBA" id="ARBA00023264"/>
    </source>
</evidence>
<organism evidence="10 11">
    <name type="scientific">Treponema maltophilum ATCC 51939</name>
    <dbReference type="NCBI Taxonomy" id="1125699"/>
    <lineage>
        <taxon>Bacteria</taxon>
        <taxon>Pseudomonadati</taxon>
        <taxon>Spirochaetota</taxon>
        <taxon>Spirochaetia</taxon>
        <taxon>Spirochaetales</taxon>
        <taxon>Treponemataceae</taxon>
        <taxon>Treponema</taxon>
    </lineage>
</organism>
<keyword evidence="3" id="KW-0479">Metal-binding</keyword>
<name>S3K2J0_TREMA</name>
<dbReference type="Proteomes" id="UP000014541">
    <property type="component" value="Unassembled WGS sequence"/>
</dbReference>
<keyword evidence="7" id="KW-0443">Lipid metabolism</keyword>
<dbReference type="PANTHER" id="PTHR43616:SF5">
    <property type="entry name" value="GLYCEROL DEHYDROGENASE 1"/>
    <property type="match status" value="1"/>
</dbReference>
<dbReference type="PANTHER" id="PTHR43616">
    <property type="entry name" value="GLYCEROL DEHYDROGENASE"/>
    <property type="match status" value="1"/>
</dbReference>
<dbReference type="InterPro" id="IPR016205">
    <property type="entry name" value="Glycerol_DH"/>
</dbReference>
<comment type="caution">
    <text evidence="10">The sequence shown here is derived from an EMBL/GenBank/DDBJ whole genome shotgun (WGS) entry which is preliminary data.</text>
</comment>
<dbReference type="AlphaFoldDB" id="S3K2J0"/>
<dbReference type="Gene3D" id="3.40.50.1970">
    <property type="match status" value="1"/>
</dbReference>
<dbReference type="HOGENOM" id="CLU_038362_1_0_12"/>
<dbReference type="GO" id="GO:0046872">
    <property type="term" value="F:metal ion binding"/>
    <property type="evidence" value="ECO:0007669"/>
    <property type="project" value="UniProtKB-KW"/>
</dbReference>
<evidence type="ECO:0000256" key="1">
    <source>
        <dbReference type="ARBA" id="ARBA00022490"/>
    </source>
</evidence>
<evidence type="ECO:0000256" key="7">
    <source>
        <dbReference type="ARBA" id="ARBA00023098"/>
    </source>
</evidence>
<evidence type="ECO:0000256" key="6">
    <source>
        <dbReference type="ARBA" id="ARBA00023027"/>
    </source>
</evidence>
<accession>S3K2J0</accession>
<proteinExistence type="predicted"/>
<dbReference type="GO" id="GO:0008654">
    <property type="term" value="P:phospholipid biosynthetic process"/>
    <property type="evidence" value="ECO:0007669"/>
    <property type="project" value="UniProtKB-KW"/>
</dbReference>
<evidence type="ECO:0000256" key="8">
    <source>
        <dbReference type="ARBA" id="ARBA00023209"/>
    </source>
</evidence>
<evidence type="ECO:0000256" key="2">
    <source>
        <dbReference type="ARBA" id="ARBA00022516"/>
    </source>
</evidence>
<dbReference type="Pfam" id="PF13685">
    <property type="entry name" value="Fe-ADH_2"/>
    <property type="match status" value="1"/>
</dbReference>
<dbReference type="InterPro" id="IPR032837">
    <property type="entry name" value="G1PDH"/>
</dbReference>
<evidence type="ECO:0000313" key="11">
    <source>
        <dbReference type="Proteomes" id="UP000014541"/>
    </source>
</evidence>
<keyword evidence="4" id="KW-0521">NADP</keyword>
<dbReference type="STRING" id="1125699.HMPREF9194_00457"/>
<dbReference type="EMBL" id="ATFF01000002">
    <property type="protein sequence ID" value="EPF32458.1"/>
    <property type="molecule type" value="Genomic_DNA"/>
</dbReference>
<evidence type="ECO:0008006" key="12">
    <source>
        <dbReference type="Google" id="ProtNLM"/>
    </source>
</evidence>
<dbReference type="OrthoDB" id="9763580at2"/>
<evidence type="ECO:0000313" key="10">
    <source>
        <dbReference type="EMBL" id="EPF32458.1"/>
    </source>
</evidence>
<evidence type="ECO:0000256" key="5">
    <source>
        <dbReference type="ARBA" id="ARBA00023002"/>
    </source>
</evidence>
<dbReference type="Gene3D" id="1.20.1090.10">
    <property type="entry name" value="Dehydroquinate synthase-like - alpha domain"/>
    <property type="match status" value="1"/>
</dbReference>
<dbReference type="PATRIC" id="fig|1125699.3.peg.465"/>
<protein>
    <recommendedName>
        <fullName evidence="12">Alcohol dehydrogenase iron-type/glycerol dehydrogenase GldA domain-containing protein</fullName>
    </recommendedName>
</protein>
<keyword evidence="5" id="KW-0560">Oxidoreductase</keyword>
<keyword evidence="9" id="KW-1208">Phospholipid metabolism</keyword>
<gene>
    <name evidence="10" type="ORF">HMPREF9194_00457</name>
</gene>
<dbReference type="CDD" id="cd08175">
    <property type="entry name" value="G1PDH"/>
    <property type="match status" value="1"/>
</dbReference>